<accession>A0A8H8YXY7</accession>
<dbReference type="PANTHER" id="PTHR36932">
    <property type="entry name" value="CAPSULAR POLYSACCHARIDE BIOSYNTHESIS PROTEIN"/>
    <property type="match status" value="1"/>
</dbReference>
<name>A0A8H8YXY7_9PROT</name>
<dbReference type="InterPro" id="IPR053158">
    <property type="entry name" value="CapK_Type1_Caps_Biosynth"/>
</dbReference>
<protein>
    <recommendedName>
        <fullName evidence="3">Phenylacetate-CoA ligase</fullName>
    </recommendedName>
</protein>
<evidence type="ECO:0008006" key="3">
    <source>
        <dbReference type="Google" id="ProtNLM"/>
    </source>
</evidence>
<dbReference type="RefSeq" id="WP_204799142.1">
    <property type="nucleotide sequence ID" value="NZ_CAJNAP010000001.1"/>
</dbReference>
<gene>
    <name evidence="1" type="ORF">NMYAN_10058</name>
</gene>
<evidence type="ECO:0000313" key="2">
    <source>
        <dbReference type="Proteomes" id="UP000601736"/>
    </source>
</evidence>
<proteinExistence type="predicted"/>
<dbReference type="AlphaFoldDB" id="A0A8H8YXY7"/>
<dbReference type="EMBL" id="CAJNAP010000001">
    <property type="protein sequence ID" value="CAE6483277.1"/>
    <property type="molecule type" value="Genomic_DNA"/>
</dbReference>
<dbReference type="Proteomes" id="UP000601736">
    <property type="component" value="Unassembled WGS sequence"/>
</dbReference>
<comment type="caution">
    <text evidence="1">The sequence shown here is derived from an EMBL/GenBank/DDBJ whole genome shotgun (WGS) entry which is preliminary data.</text>
</comment>
<organism evidence="1 2">
    <name type="scientific">Nitrosomonas nitrosa</name>
    <dbReference type="NCBI Taxonomy" id="52442"/>
    <lineage>
        <taxon>Bacteria</taxon>
        <taxon>Pseudomonadati</taxon>
        <taxon>Pseudomonadota</taxon>
        <taxon>Betaproteobacteria</taxon>
        <taxon>Nitrosomonadales</taxon>
        <taxon>Nitrosomonadaceae</taxon>
        <taxon>Nitrosomonas</taxon>
    </lineage>
</organism>
<dbReference type="Gene3D" id="3.40.50.12780">
    <property type="entry name" value="N-terminal domain of ligase-like"/>
    <property type="match status" value="1"/>
</dbReference>
<sequence>MSVQSRLKNFAENLPEFIGRPLANVPFALRLGPAYQKMRKEIARTECNDLATLNNQRFMQMRSLLSYVYEKVAFYREFYQRKGFFIDEFCSLNEWKRVPIVTKADLQGVPLAARLAQGAKGFKINTGGTSGQPLEFYLDEQAFAREWAHMHYIWKARGYRQQHLKLTLRGKHFDRSQPLRYNAVHNEYVVNANCTMSQAVESVLALPRSTLIRWIHGYPSLVAEFAHALVKYEVSRVSDFRARLFGVLLGSEYPAPVYRTVIEQVLSSNVVSWYGHSEMSILAREVTRDVYASLPSYGYAEAVPVEGSSDSRLICTSLYNRVHPFIRYDTGDLIVPISHMEGSLAFRISEGRVGDFVLDRHGNKHALTAIIFGRHHSAFEYLQHLQVRDEGHGRITLVVTPRDSAIKTDTLMNGFDLNDLDIDWRLQIVNEPIRTQAGKIRLKIDP</sequence>
<dbReference type="PANTHER" id="PTHR36932:SF1">
    <property type="entry name" value="CAPSULAR POLYSACCHARIDE BIOSYNTHESIS PROTEIN"/>
    <property type="match status" value="1"/>
</dbReference>
<dbReference type="InterPro" id="IPR042099">
    <property type="entry name" value="ANL_N_sf"/>
</dbReference>
<dbReference type="SUPFAM" id="SSF56801">
    <property type="entry name" value="Acetyl-CoA synthetase-like"/>
    <property type="match status" value="1"/>
</dbReference>
<reference evidence="1" key="1">
    <citation type="submission" date="2021-02" db="EMBL/GenBank/DDBJ databases">
        <authorList>
            <person name="Han P."/>
        </authorList>
    </citation>
    <scope>NUCLEOTIDE SEQUENCE</scope>
    <source>
        <strain evidence="1">Nitrosomonas nitrosa 18-3D</strain>
    </source>
</reference>
<evidence type="ECO:0000313" key="1">
    <source>
        <dbReference type="EMBL" id="CAE6483277.1"/>
    </source>
</evidence>